<evidence type="ECO:0000313" key="2">
    <source>
        <dbReference type="EMBL" id="QVW56497.1"/>
    </source>
</evidence>
<organism evidence="2">
    <name type="scientific">Phoenicopteridae Genomoviridae sp</name>
    <dbReference type="NCBI Taxonomy" id="2814986"/>
    <lineage>
        <taxon>Viruses</taxon>
        <taxon>Monodnaviria</taxon>
        <taxon>Shotokuvirae</taxon>
        <taxon>Cressdnaviricota</taxon>
        <taxon>Repensiviricetes</taxon>
        <taxon>Geplafuvirales</taxon>
        <taxon>Genomoviridae</taxon>
    </lineage>
</organism>
<feature type="region of interest" description="Disordered" evidence="1">
    <location>
        <begin position="1"/>
        <end position="72"/>
    </location>
</feature>
<protein>
    <submittedName>
        <fullName evidence="2">Capsid protein</fullName>
    </submittedName>
</protein>
<accession>A0A8E7G2A2</accession>
<feature type="compositionally biased region" description="Basic residues" evidence="1">
    <location>
        <begin position="42"/>
        <end position="59"/>
    </location>
</feature>
<name>A0A8E7G2A2_9VIRU</name>
<evidence type="ECO:0000256" key="1">
    <source>
        <dbReference type="SAM" id="MobiDB-lite"/>
    </source>
</evidence>
<proteinExistence type="predicted"/>
<dbReference type="EMBL" id="MW182960">
    <property type="protein sequence ID" value="QVW56497.1"/>
    <property type="molecule type" value="Genomic_DNA"/>
</dbReference>
<reference evidence="2" key="1">
    <citation type="submission" date="2020-10" db="EMBL/GenBank/DDBJ databases">
        <title>CRESS DNA virus dark matter in the feces of wild birds.</title>
        <authorList>
            <person name="Yang S."/>
            <person name="Zhang W."/>
        </authorList>
    </citation>
    <scope>NUCLEOTIDE SEQUENCE</scope>
    <source>
        <strain evidence="2">Fmg67gen2</strain>
    </source>
</reference>
<sequence>MPRTQDTPVYLNRGLPYRKSRTPSPCPAQLTTPPEPRNLKMAYRRSYSRRPRTTRKRTTRPGYGGRSTPRRRYPTRKRRYTKKMTNKRVLNVTSKKKRDHMQQITNMDPTTTQPGGLSSREAILSGNNNFMIPWIATARPAFSNAGAAGFPIEEAVRTSKTCYMRGLRENISIRTAQGEPWKWRRICFRLKGDVIYGVATTTALTNYIQTGTNASGVMRTATNWYQDPGLADQIERIIFAGTRNQDWVDPMLATLDSNRISIEYDKTTYLQSGNESGFIRTYKRWHGMNRNLYYDDDQAGSGESLRPFSTEGIKGMGDYYVIDYFRSNGSVDASIGLRYNSTLYWHEK</sequence>